<organism evidence="2 3">
    <name type="scientific">Pseudomonas syringae</name>
    <dbReference type="NCBI Taxonomy" id="317"/>
    <lineage>
        <taxon>Bacteria</taxon>
        <taxon>Pseudomonadati</taxon>
        <taxon>Pseudomonadota</taxon>
        <taxon>Gammaproteobacteria</taxon>
        <taxon>Pseudomonadales</taxon>
        <taxon>Pseudomonadaceae</taxon>
        <taxon>Pseudomonas</taxon>
    </lineage>
</organism>
<dbReference type="RefSeq" id="WP_047575873.1">
    <property type="nucleotide sequence ID" value="NZ_JPQT01000108.1"/>
</dbReference>
<protein>
    <submittedName>
        <fullName evidence="2">Uncharacterized protein</fullName>
    </submittedName>
</protein>
<dbReference type="EMBL" id="JPQT01000108">
    <property type="protein sequence ID" value="KFE50710.1"/>
    <property type="molecule type" value="Genomic_DNA"/>
</dbReference>
<evidence type="ECO:0000313" key="2">
    <source>
        <dbReference type="EMBL" id="KFE50710.1"/>
    </source>
</evidence>
<dbReference type="Proteomes" id="UP000028643">
    <property type="component" value="Unassembled WGS sequence"/>
</dbReference>
<sequence length="77" mass="8773">MKLKNDRNGQDLCTVVFRLKKGRRGAGRFVYALACRVEQWTDVEVISLQVGDLQYEKEATSQTKPQNKDNSKQGAKQ</sequence>
<name>A0A085V5J7_PSESX</name>
<dbReference type="PATRIC" id="fig|317.174.peg.3038"/>
<gene>
    <name evidence="2" type="ORF">IV02_14860</name>
</gene>
<evidence type="ECO:0000256" key="1">
    <source>
        <dbReference type="SAM" id="MobiDB-lite"/>
    </source>
</evidence>
<evidence type="ECO:0000313" key="3">
    <source>
        <dbReference type="Proteomes" id="UP000028643"/>
    </source>
</evidence>
<proteinExistence type="predicted"/>
<reference evidence="2 3" key="1">
    <citation type="submission" date="2014-07" db="EMBL/GenBank/DDBJ databases">
        <title>Draft Genome Sequences of Environmental Pseudomonas syringae strains.</title>
        <authorList>
            <person name="Baltrus D.A."/>
            <person name="Berge O."/>
            <person name="Morris C."/>
        </authorList>
    </citation>
    <scope>NUCLEOTIDE SEQUENCE [LARGE SCALE GENOMIC DNA]</scope>
    <source>
        <strain evidence="2 3">CEB003</strain>
    </source>
</reference>
<accession>A0A085V5J7</accession>
<comment type="caution">
    <text evidence="2">The sequence shown here is derived from an EMBL/GenBank/DDBJ whole genome shotgun (WGS) entry which is preliminary data.</text>
</comment>
<dbReference type="AlphaFoldDB" id="A0A085V5J7"/>
<feature type="region of interest" description="Disordered" evidence="1">
    <location>
        <begin position="57"/>
        <end position="77"/>
    </location>
</feature>